<dbReference type="PROSITE" id="PS51257">
    <property type="entry name" value="PROKAR_LIPOPROTEIN"/>
    <property type="match status" value="1"/>
</dbReference>
<keyword evidence="4" id="KW-1185">Reference proteome</keyword>
<sequence>MRHDQTHARRRLARALGGATLAVALTATAACGGSGGDSTSSASSSSSSSGSSSSSEPLTKSDLGDRLSSAIDKAGSFTFTLQGTAAGQATKGEGKVDLSGSTPLVDSTSTVAGQEVQTRIVDGVYYLKSAALVPGGKWLKIDPKAKSGIGALLGQLGGNSDPSQQLKALSKATSVTPKGTEEIDGTATRAYEVEVPGAAYGAAIGFPETLAKELPDTLTYTVNVDDDDLLRRLESSIAVRNVKTETSVTFSDFGDDVSVSAPPAGQTTTKSSVPGLSG</sequence>
<dbReference type="Gene3D" id="2.50.20.20">
    <property type="match status" value="1"/>
</dbReference>
<dbReference type="Proteomes" id="UP000649179">
    <property type="component" value="Unassembled WGS sequence"/>
</dbReference>
<feature type="signal peptide" evidence="2">
    <location>
        <begin position="1"/>
        <end position="29"/>
    </location>
</feature>
<accession>A0A917BIQ4</accession>
<evidence type="ECO:0000256" key="1">
    <source>
        <dbReference type="SAM" id="MobiDB-lite"/>
    </source>
</evidence>
<name>A0A917BIQ4_9ACTN</name>
<evidence type="ECO:0000313" key="3">
    <source>
        <dbReference type="EMBL" id="GGF43391.1"/>
    </source>
</evidence>
<dbReference type="InterPro" id="IPR055959">
    <property type="entry name" value="DUF7537"/>
</dbReference>
<feature type="chain" id="PRO_5037824929" description="LppX_LprAFG lipoprotein" evidence="2">
    <location>
        <begin position="30"/>
        <end position="278"/>
    </location>
</feature>
<feature type="region of interest" description="Disordered" evidence="1">
    <location>
        <begin position="252"/>
        <end position="278"/>
    </location>
</feature>
<dbReference type="InterPro" id="IPR029046">
    <property type="entry name" value="LolA/LolB/LppX"/>
</dbReference>
<evidence type="ECO:0000256" key="2">
    <source>
        <dbReference type="SAM" id="SignalP"/>
    </source>
</evidence>
<comment type="caution">
    <text evidence="3">The sequence shown here is derived from an EMBL/GenBank/DDBJ whole genome shotgun (WGS) entry which is preliminary data.</text>
</comment>
<feature type="compositionally biased region" description="Polar residues" evidence="1">
    <location>
        <begin position="265"/>
        <end position="278"/>
    </location>
</feature>
<reference evidence="3" key="2">
    <citation type="submission" date="2020-09" db="EMBL/GenBank/DDBJ databases">
        <authorList>
            <person name="Sun Q."/>
            <person name="Zhou Y."/>
        </authorList>
    </citation>
    <scope>NUCLEOTIDE SEQUENCE</scope>
    <source>
        <strain evidence="3">CGMCC 1.16067</strain>
    </source>
</reference>
<organism evidence="3 4">
    <name type="scientific">Marmoricola endophyticus</name>
    <dbReference type="NCBI Taxonomy" id="2040280"/>
    <lineage>
        <taxon>Bacteria</taxon>
        <taxon>Bacillati</taxon>
        <taxon>Actinomycetota</taxon>
        <taxon>Actinomycetes</taxon>
        <taxon>Propionibacteriales</taxon>
        <taxon>Nocardioidaceae</taxon>
        <taxon>Marmoricola</taxon>
    </lineage>
</organism>
<dbReference type="EMBL" id="BMKQ01000001">
    <property type="protein sequence ID" value="GGF43391.1"/>
    <property type="molecule type" value="Genomic_DNA"/>
</dbReference>
<evidence type="ECO:0000313" key="4">
    <source>
        <dbReference type="Proteomes" id="UP000649179"/>
    </source>
</evidence>
<feature type="region of interest" description="Disordered" evidence="1">
    <location>
        <begin position="31"/>
        <end position="63"/>
    </location>
</feature>
<dbReference type="Pfam" id="PF24381">
    <property type="entry name" value="DUF7537"/>
    <property type="match status" value="1"/>
</dbReference>
<keyword evidence="2" id="KW-0732">Signal</keyword>
<reference evidence="3" key="1">
    <citation type="journal article" date="2014" name="Int. J. Syst. Evol. Microbiol.">
        <title>Complete genome sequence of Corynebacterium casei LMG S-19264T (=DSM 44701T), isolated from a smear-ripened cheese.</title>
        <authorList>
            <consortium name="US DOE Joint Genome Institute (JGI-PGF)"/>
            <person name="Walter F."/>
            <person name="Albersmeier A."/>
            <person name="Kalinowski J."/>
            <person name="Ruckert C."/>
        </authorList>
    </citation>
    <scope>NUCLEOTIDE SEQUENCE</scope>
    <source>
        <strain evidence="3">CGMCC 1.16067</strain>
    </source>
</reference>
<dbReference type="SUPFAM" id="SSF89392">
    <property type="entry name" value="Prokaryotic lipoproteins and lipoprotein localization factors"/>
    <property type="match status" value="1"/>
</dbReference>
<feature type="compositionally biased region" description="Low complexity" evidence="1">
    <location>
        <begin position="31"/>
        <end position="55"/>
    </location>
</feature>
<protein>
    <recommendedName>
        <fullName evidence="5">LppX_LprAFG lipoprotein</fullName>
    </recommendedName>
</protein>
<dbReference type="AlphaFoldDB" id="A0A917BIQ4"/>
<evidence type="ECO:0008006" key="5">
    <source>
        <dbReference type="Google" id="ProtNLM"/>
    </source>
</evidence>
<dbReference type="RefSeq" id="WP_188779354.1">
    <property type="nucleotide sequence ID" value="NZ_BMKQ01000001.1"/>
</dbReference>
<gene>
    <name evidence="3" type="ORF">GCM10011519_16580</name>
</gene>
<proteinExistence type="predicted"/>